<evidence type="ECO:0000256" key="2">
    <source>
        <dbReference type="ARBA" id="ARBA00006751"/>
    </source>
</evidence>
<evidence type="ECO:0000256" key="9">
    <source>
        <dbReference type="ARBA" id="ARBA00023950"/>
    </source>
</evidence>
<evidence type="ECO:0000256" key="11">
    <source>
        <dbReference type="ARBA" id="ARBA00031036"/>
    </source>
</evidence>
<dbReference type="AlphaFoldDB" id="A0A482VNX8"/>
<dbReference type="Pfam" id="PF01048">
    <property type="entry name" value="PNP_UDP_1"/>
    <property type="match status" value="1"/>
</dbReference>
<evidence type="ECO:0000256" key="3">
    <source>
        <dbReference type="ARBA" id="ARBA00011886"/>
    </source>
</evidence>
<proteinExistence type="inferred from homology"/>
<evidence type="ECO:0000256" key="1">
    <source>
        <dbReference type="ARBA" id="ARBA00005058"/>
    </source>
</evidence>
<name>A0A482VNX8_ASBVE</name>
<comment type="similarity">
    <text evidence="2">Belongs to the PNP/MTAP phosphorylase family.</text>
</comment>
<evidence type="ECO:0000256" key="6">
    <source>
        <dbReference type="ARBA" id="ARBA00022679"/>
    </source>
</evidence>
<feature type="domain" description="Nucleoside phosphorylase" evidence="13">
    <location>
        <begin position="23"/>
        <end position="274"/>
    </location>
</feature>
<dbReference type="EMBL" id="QDEB01079171">
    <property type="protein sequence ID" value="RZC34535.1"/>
    <property type="molecule type" value="Genomic_DNA"/>
</dbReference>
<gene>
    <name evidence="14" type="ORF">BDFB_009744</name>
</gene>
<comment type="caution">
    <text evidence="14">The sequence shown here is derived from an EMBL/GenBank/DDBJ whole genome shotgun (WGS) entry which is preliminary data.</text>
</comment>
<comment type="pathway">
    <text evidence="1">Purine metabolism; purine nucleoside salvage.</text>
</comment>
<evidence type="ECO:0000256" key="10">
    <source>
        <dbReference type="ARBA" id="ARBA00023970"/>
    </source>
</evidence>
<dbReference type="InterPro" id="IPR035994">
    <property type="entry name" value="Nucleoside_phosphorylase_sf"/>
</dbReference>
<evidence type="ECO:0000259" key="13">
    <source>
        <dbReference type="Pfam" id="PF01048"/>
    </source>
</evidence>
<dbReference type="STRING" id="1661398.A0A482VNX8"/>
<dbReference type="InterPro" id="IPR000845">
    <property type="entry name" value="Nucleoside_phosphorylase_d"/>
</dbReference>
<sequence length="282" mass="31085">YTYEEVEEIANYLRQKVSIKPQIGIICGTGLGLVGETLTKPTVFEYKDIPNFPVSTVQSHAGRLLFGHVSGVPVVCMQGRFHFYEGYSLAKCVMPVRLMKLLGITTLVISNAAGGINSSYQVGDIMLIKDHVNFVGFAGNNPLRGRNDDKFGPRFLAVNDAYDPQIIKDVKAIAKRLKVRRVHEGVYGCVGGPTFESVAELRAMKVLGVDAVGMSTVHEVIAARHCGLTCFAFSLITNECVMEYETEEQPDHEGILTVASQREHDLKNLIENLVPHLAKTKF</sequence>
<feature type="non-terminal residue" evidence="14">
    <location>
        <position position="282"/>
    </location>
</feature>
<dbReference type="OrthoDB" id="10261782at2759"/>
<keyword evidence="6" id="KW-0808">Transferase</keyword>
<dbReference type="CDD" id="cd09009">
    <property type="entry name" value="PNP-EcPNPII_like"/>
    <property type="match status" value="1"/>
</dbReference>
<dbReference type="GO" id="GO:0005737">
    <property type="term" value="C:cytoplasm"/>
    <property type="evidence" value="ECO:0007669"/>
    <property type="project" value="TreeGrafter"/>
</dbReference>
<dbReference type="EC" id="2.4.2.1" evidence="3"/>
<dbReference type="NCBIfam" id="TIGR01697">
    <property type="entry name" value="PNPH-PUNA-XAPA"/>
    <property type="match status" value="1"/>
</dbReference>
<dbReference type="NCBIfam" id="NF006054">
    <property type="entry name" value="PRK08202.1"/>
    <property type="match status" value="1"/>
</dbReference>
<keyword evidence="5" id="KW-0328">Glycosyltransferase</keyword>
<accession>A0A482VNX8</accession>
<dbReference type="SUPFAM" id="SSF53167">
    <property type="entry name" value="Purine and uridine phosphorylases"/>
    <property type="match status" value="1"/>
</dbReference>
<dbReference type="Gene3D" id="3.40.50.1580">
    <property type="entry name" value="Nucleoside phosphorylase domain"/>
    <property type="match status" value="1"/>
</dbReference>
<protein>
    <recommendedName>
        <fullName evidence="4">Purine nucleoside phosphorylase</fullName>
        <ecNumber evidence="3">2.4.2.1</ecNumber>
    </recommendedName>
    <alternativeName>
        <fullName evidence="12">Inosine phosphorylase</fullName>
    </alternativeName>
    <alternativeName>
        <fullName evidence="11">Inosine-guanosine phosphorylase</fullName>
    </alternativeName>
</protein>
<dbReference type="InterPro" id="IPR011270">
    <property type="entry name" value="Pur_Nuc_Pase_Ino/Guo-sp"/>
</dbReference>
<evidence type="ECO:0000256" key="7">
    <source>
        <dbReference type="ARBA" id="ARBA00023918"/>
    </source>
</evidence>
<evidence type="ECO:0000313" key="15">
    <source>
        <dbReference type="Proteomes" id="UP000292052"/>
    </source>
</evidence>
<dbReference type="GO" id="GO:0009116">
    <property type="term" value="P:nucleoside metabolic process"/>
    <property type="evidence" value="ECO:0007669"/>
    <property type="project" value="InterPro"/>
</dbReference>
<keyword evidence="15" id="KW-1185">Reference proteome</keyword>
<dbReference type="PANTHER" id="PTHR11904:SF9">
    <property type="entry name" value="PURINE NUCLEOSIDE PHOSPHORYLASE-RELATED"/>
    <property type="match status" value="1"/>
</dbReference>
<comment type="catalytic activity">
    <reaction evidence="7">
        <text>inosine + phosphate = alpha-D-ribose 1-phosphate + hypoxanthine</text>
        <dbReference type="Rhea" id="RHEA:27646"/>
        <dbReference type="ChEBI" id="CHEBI:17368"/>
        <dbReference type="ChEBI" id="CHEBI:17596"/>
        <dbReference type="ChEBI" id="CHEBI:43474"/>
        <dbReference type="ChEBI" id="CHEBI:57720"/>
        <dbReference type="EC" id="2.4.2.1"/>
    </reaction>
</comment>
<evidence type="ECO:0000256" key="4">
    <source>
        <dbReference type="ARBA" id="ARBA00013834"/>
    </source>
</evidence>
<dbReference type="PIRSF" id="PIRSF000477">
    <property type="entry name" value="PurNPase"/>
    <property type="match status" value="1"/>
</dbReference>
<comment type="catalytic activity">
    <reaction evidence="8">
        <text>2'-deoxyguanosine + phosphate = 2-deoxy-alpha-D-ribose 1-phosphate + guanine</text>
        <dbReference type="Rhea" id="RHEA:27738"/>
        <dbReference type="ChEBI" id="CHEBI:16235"/>
        <dbReference type="ChEBI" id="CHEBI:17172"/>
        <dbReference type="ChEBI" id="CHEBI:43474"/>
        <dbReference type="ChEBI" id="CHEBI:57259"/>
        <dbReference type="EC" id="2.4.2.1"/>
    </reaction>
</comment>
<dbReference type="GO" id="GO:0004731">
    <property type="term" value="F:purine-nucleoside phosphorylase activity"/>
    <property type="evidence" value="ECO:0007669"/>
    <property type="project" value="UniProtKB-EC"/>
</dbReference>
<organism evidence="14 15">
    <name type="scientific">Asbolus verrucosus</name>
    <name type="common">Desert ironclad beetle</name>
    <dbReference type="NCBI Taxonomy" id="1661398"/>
    <lineage>
        <taxon>Eukaryota</taxon>
        <taxon>Metazoa</taxon>
        <taxon>Ecdysozoa</taxon>
        <taxon>Arthropoda</taxon>
        <taxon>Hexapoda</taxon>
        <taxon>Insecta</taxon>
        <taxon>Pterygota</taxon>
        <taxon>Neoptera</taxon>
        <taxon>Endopterygota</taxon>
        <taxon>Coleoptera</taxon>
        <taxon>Polyphaga</taxon>
        <taxon>Cucujiformia</taxon>
        <taxon>Tenebrionidae</taxon>
        <taxon>Pimeliinae</taxon>
        <taxon>Asbolus</taxon>
    </lineage>
</organism>
<dbReference type="PANTHER" id="PTHR11904">
    <property type="entry name" value="METHYLTHIOADENOSINE/PURINE NUCLEOSIDE PHOSPHORYLASE"/>
    <property type="match status" value="1"/>
</dbReference>
<comment type="catalytic activity">
    <reaction evidence="10">
        <text>guanosine + phosphate = alpha-D-ribose 1-phosphate + guanine</text>
        <dbReference type="Rhea" id="RHEA:13233"/>
        <dbReference type="ChEBI" id="CHEBI:16235"/>
        <dbReference type="ChEBI" id="CHEBI:16750"/>
        <dbReference type="ChEBI" id="CHEBI:43474"/>
        <dbReference type="ChEBI" id="CHEBI:57720"/>
        <dbReference type="EC" id="2.4.2.1"/>
    </reaction>
</comment>
<evidence type="ECO:0000256" key="5">
    <source>
        <dbReference type="ARBA" id="ARBA00022676"/>
    </source>
</evidence>
<evidence type="ECO:0000256" key="8">
    <source>
        <dbReference type="ARBA" id="ARBA00023929"/>
    </source>
</evidence>
<evidence type="ECO:0000313" key="14">
    <source>
        <dbReference type="EMBL" id="RZC34535.1"/>
    </source>
</evidence>
<comment type="catalytic activity">
    <reaction evidence="9">
        <text>2'-deoxyinosine + phosphate = 2-deoxy-alpha-D-ribose 1-phosphate + hypoxanthine</text>
        <dbReference type="Rhea" id="RHEA:27750"/>
        <dbReference type="ChEBI" id="CHEBI:17368"/>
        <dbReference type="ChEBI" id="CHEBI:28997"/>
        <dbReference type="ChEBI" id="CHEBI:43474"/>
        <dbReference type="ChEBI" id="CHEBI:57259"/>
        <dbReference type="EC" id="2.4.2.1"/>
    </reaction>
</comment>
<reference evidence="14 15" key="1">
    <citation type="submission" date="2017-03" db="EMBL/GenBank/DDBJ databases">
        <title>Genome of the blue death feigning beetle - Asbolus verrucosus.</title>
        <authorList>
            <person name="Rider S.D."/>
        </authorList>
    </citation>
    <scope>NUCLEOTIDE SEQUENCE [LARGE SCALE GENOMIC DNA]</scope>
    <source>
        <strain evidence="14">Butters</strain>
        <tissue evidence="14">Head and leg muscle</tissue>
    </source>
</reference>
<dbReference type="InterPro" id="IPR011268">
    <property type="entry name" value="Purine_phosphorylase"/>
</dbReference>
<dbReference type="UniPathway" id="UPA00606"/>
<feature type="non-terminal residue" evidence="14">
    <location>
        <position position="1"/>
    </location>
</feature>
<evidence type="ECO:0000256" key="12">
    <source>
        <dbReference type="ARBA" id="ARBA00033072"/>
    </source>
</evidence>
<dbReference type="FunFam" id="3.40.50.1580:FF:000004">
    <property type="entry name" value="Purine nucleoside phosphorylase"/>
    <property type="match status" value="1"/>
</dbReference>
<dbReference type="Proteomes" id="UP000292052">
    <property type="component" value="Unassembled WGS sequence"/>
</dbReference>
<dbReference type="NCBIfam" id="TIGR01700">
    <property type="entry name" value="PNPH"/>
    <property type="match status" value="1"/>
</dbReference>